<evidence type="ECO:0000256" key="1">
    <source>
        <dbReference type="ARBA" id="ARBA00004123"/>
    </source>
</evidence>
<dbReference type="SUPFAM" id="SSF46785">
    <property type="entry name" value="Winged helix' DNA-binding domain"/>
    <property type="match status" value="1"/>
</dbReference>
<evidence type="ECO:0000313" key="7">
    <source>
        <dbReference type="EMBL" id="KAK9924411.1"/>
    </source>
</evidence>
<dbReference type="InterPro" id="IPR016049">
    <property type="entry name" value="RNA_pol_Rpc34-like"/>
</dbReference>
<dbReference type="Pfam" id="PF05158">
    <property type="entry name" value="RNA_pol_Rpc34"/>
    <property type="match status" value="1"/>
</dbReference>
<dbReference type="PANTHER" id="PTHR12780">
    <property type="entry name" value="RNA POLYMERASE III DNA DIRECTED , 39KD SUBUNIT-RELATED"/>
    <property type="match status" value="1"/>
</dbReference>
<proteinExistence type="inferred from homology"/>
<keyword evidence="5" id="KW-0539">Nucleus</keyword>
<name>A0AAW1WKH2_RUBAR</name>
<evidence type="ECO:0000256" key="4">
    <source>
        <dbReference type="ARBA" id="ARBA00023163"/>
    </source>
</evidence>
<gene>
    <name evidence="7" type="ORF">M0R45_032778</name>
</gene>
<dbReference type="AlphaFoldDB" id="A0AAW1WKH2"/>
<keyword evidence="3" id="KW-0240">DNA-directed RNA polymerase</keyword>
<comment type="subcellular location">
    <subcellularLocation>
        <location evidence="1">Nucleus</location>
    </subcellularLocation>
</comment>
<accession>A0AAW1WKH2</accession>
<protein>
    <recommendedName>
        <fullName evidence="9">DNA-directed RNA polymerase III subunit RPC6</fullName>
    </recommendedName>
</protein>
<dbReference type="GO" id="GO:0006383">
    <property type="term" value="P:transcription by RNA polymerase III"/>
    <property type="evidence" value="ECO:0007669"/>
    <property type="project" value="InterPro"/>
</dbReference>
<evidence type="ECO:0000256" key="6">
    <source>
        <dbReference type="SAM" id="MobiDB-lite"/>
    </source>
</evidence>
<reference evidence="7 8" key="1">
    <citation type="journal article" date="2023" name="G3 (Bethesda)">
        <title>A chromosome-length genome assembly and annotation of blackberry (Rubus argutus, cv. 'Hillquist').</title>
        <authorList>
            <person name="Bruna T."/>
            <person name="Aryal R."/>
            <person name="Dudchenko O."/>
            <person name="Sargent D.J."/>
            <person name="Mead D."/>
            <person name="Buti M."/>
            <person name="Cavallini A."/>
            <person name="Hytonen T."/>
            <person name="Andres J."/>
            <person name="Pham M."/>
            <person name="Weisz D."/>
            <person name="Mascagni F."/>
            <person name="Usai G."/>
            <person name="Natali L."/>
            <person name="Bassil N."/>
            <person name="Fernandez G.E."/>
            <person name="Lomsadze A."/>
            <person name="Armour M."/>
            <person name="Olukolu B."/>
            <person name="Poorten T."/>
            <person name="Britton C."/>
            <person name="Davik J."/>
            <person name="Ashrafi H."/>
            <person name="Aiden E.L."/>
            <person name="Borodovsky M."/>
            <person name="Worthington M."/>
        </authorList>
    </citation>
    <scope>NUCLEOTIDE SEQUENCE [LARGE SCALE GENOMIC DNA]</scope>
    <source>
        <strain evidence="7">PI 553951</strain>
    </source>
</reference>
<dbReference type="EMBL" id="JBEDUW010000006">
    <property type="protein sequence ID" value="KAK9924411.1"/>
    <property type="molecule type" value="Genomic_DNA"/>
</dbReference>
<evidence type="ECO:0000256" key="5">
    <source>
        <dbReference type="ARBA" id="ARBA00023242"/>
    </source>
</evidence>
<organism evidence="7 8">
    <name type="scientific">Rubus argutus</name>
    <name type="common">Southern blackberry</name>
    <dbReference type="NCBI Taxonomy" id="59490"/>
    <lineage>
        <taxon>Eukaryota</taxon>
        <taxon>Viridiplantae</taxon>
        <taxon>Streptophyta</taxon>
        <taxon>Embryophyta</taxon>
        <taxon>Tracheophyta</taxon>
        <taxon>Spermatophyta</taxon>
        <taxon>Magnoliopsida</taxon>
        <taxon>eudicotyledons</taxon>
        <taxon>Gunneridae</taxon>
        <taxon>Pentapetalae</taxon>
        <taxon>rosids</taxon>
        <taxon>fabids</taxon>
        <taxon>Rosales</taxon>
        <taxon>Rosaceae</taxon>
        <taxon>Rosoideae</taxon>
        <taxon>Rosoideae incertae sedis</taxon>
        <taxon>Rubus</taxon>
    </lineage>
</organism>
<evidence type="ECO:0008006" key="9">
    <source>
        <dbReference type="Google" id="ProtNLM"/>
    </source>
</evidence>
<dbReference type="InterPro" id="IPR007832">
    <property type="entry name" value="RNA_pol_Rpc34"/>
</dbReference>
<evidence type="ECO:0000256" key="3">
    <source>
        <dbReference type="ARBA" id="ARBA00022478"/>
    </source>
</evidence>
<keyword evidence="8" id="KW-1185">Reference proteome</keyword>
<comment type="similarity">
    <text evidence="2">Belongs to the eukaryotic RPC34/RPC39 RNA polymerase subunit family.</text>
</comment>
<comment type="caution">
    <text evidence="7">The sequence shown here is derived from an EMBL/GenBank/DDBJ whole genome shotgun (WGS) entry which is preliminary data.</text>
</comment>
<evidence type="ECO:0000256" key="2">
    <source>
        <dbReference type="ARBA" id="ARBA00011038"/>
    </source>
</evidence>
<evidence type="ECO:0000313" key="8">
    <source>
        <dbReference type="Proteomes" id="UP001457282"/>
    </source>
</evidence>
<dbReference type="InterPro" id="IPR036388">
    <property type="entry name" value="WH-like_DNA-bd_sf"/>
</dbReference>
<dbReference type="GO" id="GO:0005666">
    <property type="term" value="C:RNA polymerase III complex"/>
    <property type="evidence" value="ECO:0007669"/>
    <property type="project" value="InterPro"/>
</dbReference>
<dbReference type="Proteomes" id="UP001457282">
    <property type="component" value="Unassembled WGS sequence"/>
</dbReference>
<keyword evidence="4" id="KW-0804">Transcription</keyword>
<feature type="region of interest" description="Disordered" evidence="6">
    <location>
        <begin position="1"/>
        <end position="31"/>
    </location>
</feature>
<dbReference type="Gene3D" id="1.10.10.10">
    <property type="entry name" value="Winged helix-like DNA-binding domain superfamily/Winged helix DNA-binding domain"/>
    <property type="match status" value="1"/>
</dbReference>
<dbReference type="InterPro" id="IPR036390">
    <property type="entry name" value="WH_DNA-bd_sf"/>
</dbReference>
<sequence>MNESSQGPSALKRKRQDSNSQSDSSLTEHERKLYDAIRSKEDMGMSKQVLKRETNLTMVVINKTLKTLEGKKKCVMIINKNEGASLKEILAAVESKKLLQVKLTPKDMKEILEALVLDNEIMKAGEDCYKCCKKGTRGEPNLASMASIPCGVCPRINQCTPDGIISPNTCEYFKKWLEF</sequence>